<feature type="compositionally biased region" description="Basic residues" evidence="1">
    <location>
        <begin position="151"/>
        <end position="170"/>
    </location>
</feature>
<dbReference type="EMBL" id="JH598164">
    <property type="status" value="NOT_ANNOTATED_CDS"/>
    <property type="molecule type" value="Genomic_DNA"/>
</dbReference>
<dbReference type="HOGENOM" id="CLU_1392554_0_0_1"/>
<dbReference type="VEuPathDB" id="FungiDB:HpaG813647"/>
<keyword evidence="3" id="KW-1185">Reference proteome</keyword>
<evidence type="ECO:0000313" key="2">
    <source>
        <dbReference type="EnsemblProtists" id="HpaP813647"/>
    </source>
</evidence>
<protein>
    <submittedName>
        <fullName evidence="2">Uncharacterized protein</fullName>
    </submittedName>
</protein>
<evidence type="ECO:0000256" key="1">
    <source>
        <dbReference type="SAM" id="MobiDB-lite"/>
    </source>
</evidence>
<reference evidence="3" key="1">
    <citation type="journal article" date="2010" name="Science">
        <title>Signatures of adaptation to obligate biotrophy in the Hyaloperonospora arabidopsidis genome.</title>
        <authorList>
            <person name="Baxter L."/>
            <person name="Tripathy S."/>
            <person name="Ishaque N."/>
            <person name="Boot N."/>
            <person name="Cabral A."/>
            <person name="Kemen E."/>
            <person name="Thines M."/>
            <person name="Ah-Fong A."/>
            <person name="Anderson R."/>
            <person name="Badejoko W."/>
            <person name="Bittner-Eddy P."/>
            <person name="Boore J.L."/>
            <person name="Chibucos M.C."/>
            <person name="Coates M."/>
            <person name="Dehal P."/>
            <person name="Delehaunty K."/>
            <person name="Dong S."/>
            <person name="Downton P."/>
            <person name="Dumas B."/>
            <person name="Fabro G."/>
            <person name="Fronick C."/>
            <person name="Fuerstenberg S.I."/>
            <person name="Fulton L."/>
            <person name="Gaulin E."/>
            <person name="Govers F."/>
            <person name="Hughes L."/>
            <person name="Humphray S."/>
            <person name="Jiang R.H."/>
            <person name="Judelson H."/>
            <person name="Kamoun S."/>
            <person name="Kyung K."/>
            <person name="Meijer H."/>
            <person name="Minx P."/>
            <person name="Morris P."/>
            <person name="Nelson J."/>
            <person name="Phuntumart V."/>
            <person name="Qutob D."/>
            <person name="Rehmany A."/>
            <person name="Rougon-Cardoso A."/>
            <person name="Ryden P."/>
            <person name="Torto-Alalibo T."/>
            <person name="Studholme D."/>
            <person name="Wang Y."/>
            <person name="Win J."/>
            <person name="Wood J."/>
            <person name="Clifton S.W."/>
            <person name="Rogers J."/>
            <person name="Van den Ackerveken G."/>
            <person name="Jones J.D."/>
            <person name="McDowell J.M."/>
            <person name="Beynon J."/>
            <person name="Tyler B.M."/>
        </authorList>
    </citation>
    <scope>NUCLEOTIDE SEQUENCE [LARGE SCALE GENOMIC DNA]</scope>
    <source>
        <strain evidence="3">Emoy2</strain>
    </source>
</reference>
<evidence type="ECO:0000313" key="3">
    <source>
        <dbReference type="Proteomes" id="UP000011713"/>
    </source>
</evidence>
<dbReference type="AlphaFoldDB" id="M4C3H9"/>
<proteinExistence type="predicted"/>
<dbReference type="Proteomes" id="UP000011713">
    <property type="component" value="Unassembled WGS sequence"/>
</dbReference>
<reference evidence="2" key="2">
    <citation type="submission" date="2015-06" db="UniProtKB">
        <authorList>
            <consortium name="EnsemblProtists"/>
        </authorList>
    </citation>
    <scope>IDENTIFICATION</scope>
    <source>
        <strain evidence="2">Emoy2</strain>
    </source>
</reference>
<feature type="region of interest" description="Disordered" evidence="1">
    <location>
        <begin position="108"/>
        <end position="170"/>
    </location>
</feature>
<feature type="compositionally biased region" description="Polar residues" evidence="1">
    <location>
        <begin position="138"/>
        <end position="150"/>
    </location>
</feature>
<name>M4C3H9_HYAAE</name>
<organism evidence="2 3">
    <name type="scientific">Hyaloperonospora arabidopsidis (strain Emoy2)</name>
    <name type="common">Downy mildew agent</name>
    <name type="synonym">Peronospora arabidopsidis</name>
    <dbReference type="NCBI Taxonomy" id="559515"/>
    <lineage>
        <taxon>Eukaryota</taxon>
        <taxon>Sar</taxon>
        <taxon>Stramenopiles</taxon>
        <taxon>Oomycota</taxon>
        <taxon>Peronosporomycetes</taxon>
        <taxon>Peronosporales</taxon>
        <taxon>Peronosporaceae</taxon>
        <taxon>Hyaloperonospora</taxon>
    </lineage>
</organism>
<sequence>MPWSARYKLHIDWLARSMRRRRKFDVSGAFTNLLVSPSDWPNVAVVDRESKTQAVHRESDGLLYDADEQGFPQEKAVAEPGFPPAPIANEQRLPKRQYVDEQELATACDVDGQESPRDSIMVEPGFPSSPTVVEPRSNIDNLWSSRSSHTSLRRPRRSSHTGLRRPSRRSRIKCRQFSMGYSRHVIPASWMRTSSV</sequence>
<dbReference type="InParanoid" id="M4C3H9"/>
<dbReference type="EnsemblProtists" id="HpaT813647">
    <property type="protein sequence ID" value="HpaP813647"/>
    <property type="gene ID" value="HpaG813647"/>
</dbReference>
<accession>M4C3H9</accession>